<dbReference type="PROSITE" id="PS50109">
    <property type="entry name" value="HIS_KIN"/>
    <property type="match status" value="1"/>
</dbReference>
<dbReference type="InterPro" id="IPR011006">
    <property type="entry name" value="CheY-like_superfamily"/>
</dbReference>
<keyword evidence="5 16" id="KW-0597">Phosphoprotein</keyword>
<evidence type="ECO:0000256" key="11">
    <source>
        <dbReference type="ARBA" id="ARBA00022989"/>
    </source>
</evidence>
<dbReference type="Gene3D" id="3.40.50.2300">
    <property type="match status" value="1"/>
</dbReference>
<evidence type="ECO:0000256" key="5">
    <source>
        <dbReference type="ARBA" id="ARBA00022553"/>
    </source>
</evidence>
<proteinExistence type="predicted"/>
<sequence>MSIKDCKYHSLFPFPLINPIYSMLDIFITHPDPAMLLKGTYNPWLVCLSILIAIGSSYIGLQIAAMAHRAPRGLHAQVALLTGSLAMGGGIWSMHFIGMLAFRIGNHVHYDPLVTFLSMVPSVLASWVALQMLSHDQISRRQLWVGGILVGAGIGTMHYSGMAAMHMSASLKYDPWWFAASILVAALLAILALWIRFGLSGNNQLGPVQKSLLASSVMGLAIAGMHYTGMGAARFMGEPGGHLVESSENHGLLAIIISATTLALSMLALAGNLVLRYRQLYNQLLNSESRLRAIVDTAVDGIITIDSQGKILAMNNAAEQLFGWTPAEIEQRNIKMLMPEPYHSEHDSYLHNYAKTGNARIIGTGREVVALHKDGRQIPVRLAVGKAELPGQTLFVGFVSDISVRKSMERELRTREQQYRTLISNIPGIAFRSHLVAPWNMIFISDAVQRVTGWPASDFMSGHVTMGDLLHPDDVARINAQVTDALSRKRSYTCEYRVIHRDGSEHWVSETASGVYDETGTPIWIDGVIMDITESKRRAHEFEGVVEAIGRASAVAEFDMDGTIIGVNENFLKLTGYHKNELLGRHHRILCMPEEAASEDYQQFWQDLNRGIFRSGEFCYIDCNENPIWVQAIYTPIFDVDGKPWKIFTIASDLSERKAMEQDLVAAKERAEQASIAKGMFLANMSHEIRTPMNAIIGFTELLLDSALDPVQLKHMQTVRQSARSLLGLLNDILDTAKLERGALELDMHVFSLKQLCQQIMAELQIQADKKGLGLHLDYVHTTPDQVLGDELRIRQVLVNLLGNAIKFTLTGEVRLSVDVLGEGVRMQVQDTGIGIAVERIEHIFTPFTQADASMARRFGGTGLGTTIARQLTELMGGKISVTSVEGQGSCFVVWLPLEAAAGSSLKIHTRTTALPPLKILIADDVPQNIEVLELTLTRDGHQVKSVDNGLSAWAMFQAEVFDIILMDIQMPEVDGLQATKIIREWERLQQRQLTPIIALTASVLPKDRLEADMAGMSGFASKPIDKAELYTEIARCLGLQAGTRNNRPEQQPLNLPVIDLPAALARWGNSDKLYKAIDQFCRDVSSDPLQAGADNLQQQVHRLRGAAANLGLAQVAYILQNIEQHQPSGNAQFSLLAHAITQVIHQLDNLLPTEAADTAGEPSIPLSLLLRLAYACQHSSIDEEGLRQLQGLLPSQWFAQLESAIDQFDFDSAAALLADWINNAPWVTRDA</sequence>
<dbReference type="InterPro" id="IPR005330">
    <property type="entry name" value="MHYT_dom"/>
</dbReference>
<dbReference type="STRING" id="498211.CJA_1898"/>
<evidence type="ECO:0000256" key="2">
    <source>
        <dbReference type="ARBA" id="ARBA00004651"/>
    </source>
</evidence>
<dbReference type="InterPro" id="IPR001789">
    <property type="entry name" value="Sig_transdc_resp-reg_receiver"/>
</dbReference>
<protein>
    <recommendedName>
        <fullName evidence="15">Sensor protein FixL</fullName>
        <ecNumber evidence="3">2.7.13.3</ecNumber>
    </recommendedName>
</protein>
<keyword evidence="6" id="KW-0808">Transferase</keyword>
<keyword evidence="8" id="KW-0547">Nucleotide-binding</keyword>
<dbReference type="eggNOG" id="COG2198">
    <property type="taxonomic scope" value="Bacteria"/>
</dbReference>
<keyword evidence="13 17" id="KW-0472">Membrane</keyword>
<dbReference type="SMART" id="SM00387">
    <property type="entry name" value="HATPase_c"/>
    <property type="match status" value="1"/>
</dbReference>
<dbReference type="InterPro" id="IPR000014">
    <property type="entry name" value="PAS"/>
</dbReference>
<reference evidence="23 24" key="1">
    <citation type="journal article" date="2008" name="J. Bacteriol.">
        <title>Insights into plant cell wall degradation from the genome sequence of the soil bacterium Cellvibrio japonicus.</title>
        <authorList>
            <person name="Deboy R.T."/>
            <person name="Mongodin E.F."/>
            <person name="Fouts D.E."/>
            <person name="Tailford L.E."/>
            <person name="Khouri H."/>
            <person name="Emerson J.B."/>
            <person name="Mohamoud Y."/>
            <person name="Watkins K."/>
            <person name="Henrissat B."/>
            <person name="Gilbert H.J."/>
            <person name="Nelson K.E."/>
        </authorList>
    </citation>
    <scope>NUCLEOTIDE SEQUENCE [LARGE SCALE GENOMIC DNA]</scope>
    <source>
        <strain evidence="23 24">Ueda107</strain>
    </source>
</reference>
<evidence type="ECO:0000256" key="6">
    <source>
        <dbReference type="ARBA" id="ARBA00022679"/>
    </source>
</evidence>
<dbReference type="SUPFAM" id="SSF47226">
    <property type="entry name" value="Histidine-containing phosphotransfer domain, HPT domain"/>
    <property type="match status" value="1"/>
</dbReference>
<feature type="transmembrane region" description="Helical" evidence="17">
    <location>
        <begin position="252"/>
        <end position="275"/>
    </location>
</feature>
<dbReference type="SMART" id="SM00388">
    <property type="entry name" value="HisKA"/>
    <property type="match status" value="1"/>
</dbReference>
<feature type="domain" description="Response regulatory" evidence="19">
    <location>
        <begin position="919"/>
        <end position="1038"/>
    </location>
</feature>
<keyword evidence="10" id="KW-0067">ATP-binding</keyword>
<comment type="function">
    <text evidence="14">Putative oxygen sensor; modulates the activity of FixJ, a transcriptional activator of nitrogen fixation fixK gene. FixL probably acts as a kinase that phosphorylates FixJ.</text>
</comment>
<dbReference type="HOGENOM" id="CLU_000445_114_35_6"/>
<comment type="subcellular location">
    <subcellularLocation>
        <location evidence="2">Cell membrane</location>
        <topology evidence="2">Multi-pass membrane protein</topology>
    </subcellularLocation>
</comment>
<feature type="transmembrane region" description="Helical" evidence="17">
    <location>
        <begin position="211"/>
        <end position="232"/>
    </location>
</feature>
<evidence type="ECO:0000259" key="19">
    <source>
        <dbReference type="PROSITE" id="PS50110"/>
    </source>
</evidence>
<evidence type="ECO:0000256" key="1">
    <source>
        <dbReference type="ARBA" id="ARBA00000085"/>
    </source>
</evidence>
<feature type="transmembrane region" description="Helical" evidence="17">
    <location>
        <begin position="12"/>
        <end position="29"/>
    </location>
</feature>
<comment type="catalytic activity">
    <reaction evidence="1">
        <text>ATP + protein L-histidine = ADP + protein N-phospho-L-histidine.</text>
        <dbReference type="EC" id="2.7.13.3"/>
    </reaction>
</comment>
<dbReference type="InterPro" id="IPR013767">
    <property type="entry name" value="PAS_fold"/>
</dbReference>
<dbReference type="PROSITE" id="PS50112">
    <property type="entry name" value="PAS"/>
    <property type="match status" value="3"/>
</dbReference>
<dbReference type="InterPro" id="IPR001610">
    <property type="entry name" value="PAC"/>
</dbReference>
<evidence type="ECO:0000259" key="18">
    <source>
        <dbReference type="PROSITE" id="PS50109"/>
    </source>
</evidence>
<feature type="domain" description="MHYT" evidence="22">
    <location>
        <begin position="41"/>
        <end position="236"/>
    </location>
</feature>
<evidence type="ECO:0000256" key="15">
    <source>
        <dbReference type="ARBA" id="ARBA00070616"/>
    </source>
</evidence>
<dbReference type="InterPro" id="IPR008207">
    <property type="entry name" value="Sig_transdc_His_kin_Hpt_dom"/>
</dbReference>
<evidence type="ECO:0000256" key="14">
    <source>
        <dbReference type="ARBA" id="ARBA00059827"/>
    </source>
</evidence>
<dbReference type="GO" id="GO:0005886">
    <property type="term" value="C:plasma membrane"/>
    <property type="evidence" value="ECO:0007669"/>
    <property type="project" value="UniProtKB-SubCell"/>
</dbReference>
<dbReference type="InterPro" id="IPR004358">
    <property type="entry name" value="Sig_transdc_His_kin-like_C"/>
</dbReference>
<evidence type="ECO:0000256" key="4">
    <source>
        <dbReference type="ARBA" id="ARBA00022475"/>
    </source>
</evidence>
<dbReference type="Pfam" id="PF00989">
    <property type="entry name" value="PAS"/>
    <property type="match status" value="1"/>
</dbReference>
<dbReference type="InterPro" id="IPR003661">
    <property type="entry name" value="HisK_dim/P_dom"/>
</dbReference>
<evidence type="ECO:0000256" key="10">
    <source>
        <dbReference type="ARBA" id="ARBA00022840"/>
    </source>
</evidence>
<dbReference type="Pfam" id="PF00072">
    <property type="entry name" value="Response_reg"/>
    <property type="match status" value="1"/>
</dbReference>
<feature type="domain" description="Histidine kinase" evidence="18">
    <location>
        <begin position="684"/>
        <end position="900"/>
    </location>
</feature>
<dbReference type="InterPro" id="IPR035965">
    <property type="entry name" value="PAS-like_dom_sf"/>
</dbReference>
<feature type="domain" description="PAS" evidence="20">
    <location>
        <begin position="538"/>
        <end position="615"/>
    </location>
</feature>
<dbReference type="PANTHER" id="PTHR45339">
    <property type="entry name" value="HYBRID SIGNAL TRANSDUCTION HISTIDINE KINASE J"/>
    <property type="match status" value="1"/>
</dbReference>
<dbReference type="NCBIfam" id="TIGR00229">
    <property type="entry name" value="sensory_box"/>
    <property type="match status" value="3"/>
</dbReference>
<dbReference type="eggNOG" id="COG2205">
    <property type="taxonomic scope" value="Bacteria"/>
</dbReference>
<dbReference type="KEGG" id="cja:CJA_1898"/>
<dbReference type="InterPro" id="IPR005467">
    <property type="entry name" value="His_kinase_dom"/>
</dbReference>
<dbReference type="GO" id="GO:0000155">
    <property type="term" value="F:phosphorelay sensor kinase activity"/>
    <property type="evidence" value="ECO:0007669"/>
    <property type="project" value="InterPro"/>
</dbReference>
<dbReference type="InterPro" id="IPR036890">
    <property type="entry name" value="HATPase_C_sf"/>
</dbReference>
<dbReference type="eggNOG" id="COG2202">
    <property type="taxonomic scope" value="Bacteria"/>
</dbReference>
<dbReference type="CDD" id="cd00082">
    <property type="entry name" value="HisKA"/>
    <property type="match status" value="1"/>
</dbReference>
<dbReference type="eggNOG" id="COG0784">
    <property type="taxonomic scope" value="Bacteria"/>
</dbReference>
<evidence type="ECO:0000259" key="21">
    <source>
        <dbReference type="PROSITE" id="PS50113"/>
    </source>
</evidence>
<dbReference type="Pfam" id="PF01627">
    <property type="entry name" value="Hpt"/>
    <property type="match status" value="1"/>
</dbReference>
<dbReference type="InterPro" id="IPR036097">
    <property type="entry name" value="HisK_dim/P_sf"/>
</dbReference>
<dbReference type="SUPFAM" id="SSF47384">
    <property type="entry name" value="Homodimeric domain of signal transducing histidine kinase"/>
    <property type="match status" value="1"/>
</dbReference>
<keyword evidence="11 17" id="KW-1133">Transmembrane helix</keyword>
<evidence type="ECO:0000259" key="20">
    <source>
        <dbReference type="PROSITE" id="PS50112"/>
    </source>
</evidence>
<dbReference type="CDD" id="cd16922">
    <property type="entry name" value="HATPase_EvgS-ArcB-TorS-like"/>
    <property type="match status" value="1"/>
</dbReference>
<dbReference type="PROSITE" id="PS50113">
    <property type="entry name" value="PAC"/>
    <property type="match status" value="2"/>
</dbReference>
<organism evidence="23 24">
    <name type="scientific">Cellvibrio japonicus (strain Ueda107)</name>
    <name type="common">Pseudomonas fluorescens subsp. cellulosa</name>
    <dbReference type="NCBI Taxonomy" id="498211"/>
    <lineage>
        <taxon>Bacteria</taxon>
        <taxon>Pseudomonadati</taxon>
        <taxon>Pseudomonadota</taxon>
        <taxon>Gammaproteobacteria</taxon>
        <taxon>Cellvibrionales</taxon>
        <taxon>Cellvibrionaceae</taxon>
        <taxon>Cellvibrio</taxon>
    </lineage>
</organism>
<feature type="domain" description="PAC" evidence="21">
    <location>
        <begin position="614"/>
        <end position="666"/>
    </location>
</feature>
<evidence type="ECO:0000256" key="9">
    <source>
        <dbReference type="ARBA" id="ARBA00022777"/>
    </source>
</evidence>
<dbReference type="PANTHER" id="PTHR45339:SF1">
    <property type="entry name" value="HYBRID SIGNAL TRANSDUCTION HISTIDINE KINASE J"/>
    <property type="match status" value="1"/>
</dbReference>
<evidence type="ECO:0000256" key="8">
    <source>
        <dbReference type="ARBA" id="ARBA00022741"/>
    </source>
</evidence>
<dbReference type="PRINTS" id="PR00344">
    <property type="entry name" value="BCTRLSENSOR"/>
</dbReference>
<dbReference type="eggNOG" id="COG3300">
    <property type="taxonomic scope" value="Bacteria"/>
</dbReference>
<dbReference type="SMART" id="SM00086">
    <property type="entry name" value="PAC"/>
    <property type="match status" value="3"/>
</dbReference>
<feature type="domain" description="PAS" evidence="20">
    <location>
        <begin position="415"/>
        <end position="489"/>
    </location>
</feature>
<gene>
    <name evidence="23" type="ordered locus">CJA_1898</name>
</gene>
<evidence type="ECO:0000256" key="12">
    <source>
        <dbReference type="ARBA" id="ARBA00023012"/>
    </source>
</evidence>
<feature type="transmembrane region" description="Helical" evidence="17">
    <location>
        <begin position="78"/>
        <end position="101"/>
    </location>
</feature>
<evidence type="ECO:0000313" key="24">
    <source>
        <dbReference type="Proteomes" id="UP000001036"/>
    </source>
</evidence>
<dbReference type="Gene3D" id="3.30.565.10">
    <property type="entry name" value="Histidine kinase-like ATPase, C-terminal domain"/>
    <property type="match status" value="1"/>
</dbReference>
<dbReference type="SUPFAM" id="SSF52172">
    <property type="entry name" value="CheY-like"/>
    <property type="match status" value="1"/>
</dbReference>
<feature type="domain" description="PAC" evidence="21">
    <location>
        <begin position="492"/>
        <end position="544"/>
    </location>
</feature>
<dbReference type="SUPFAM" id="SSF55874">
    <property type="entry name" value="ATPase domain of HSP90 chaperone/DNA topoisomerase II/histidine kinase"/>
    <property type="match status" value="1"/>
</dbReference>
<keyword evidence="12" id="KW-0902">Two-component regulatory system</keyword>
<evidence type="ECO:0000256" key="3">
    <source>
        <dbReference type="ARBA" id="ARBA00012438"/>
    </source>
</evidence>
<dbReference type="SMART" id="SM00448">
    <property type="entry name" value="REC"/>
    <property type="match status" value="1"/>
</dbReference>
<dbReference type="CDD" id="cd17546">
    <property type="entry name" value="REC_hyHK_CKI1_RcsC-like"/>
    <property type="match status" value="1"/>
</dbReference>
<feature type="transmembrane region" description="Helical" evidence="17">
    <location>
        <begin position="41"/>
        <end position="66"/>
    </location>
</feature>
<dbReference type="Pfam" id="PF02518">
    <property type="entry name" value="HATPase_c"/>
    <property type="match status" value="1"/>
</dbReference>
<dbReference type="PROSITE" id="PS50110">
    <property type="entry name" value="RESPONSE_REGULATORY"/>
    <property type="match status" value="1"/>
</dbReference>
<dbReference type="InterPro" id="IPR000700">
    <property type="entry name" value="PAS-assoc_C"/>
</dbReference>
<dbReference type="GO" id="GO:0006355">
    <property type="term" value="P:regulation of DNA-templated transcription"/>
    <property type="evidence" value="ECO:0007669"/>
    <property type="project" value="InterPro"/>
</dbReference>
<keyword evidence="4" id="KW-1003">Cell membrane</keyword>
<dbReference type="Pfam" id="PF03707">
    <property type="entry name" value="MHYT"/>
    <property type="match status" value="3"/>
</dbReference>
<keyword evidence="9 23" id="KW-0418">Kinase</keyword>
<feature type="transmembrane region" description="Helical" evidence="17">
    <location>
        <begin position="142"/>
        <end position="164"/>
    </location>
</feature>
<dbReference type="SUPFAM" id="SSF55785">
    <property type="entry name" value="PYP-like sensor domain (PAS domain)"/>
    <property type="match status" value="3"/>
</dbReference>
<feature type="transmembrane region" description="Helical" evidence="17">
    <location>
        <begin position="113"/>
        <end position="130"/>
    </location>
</feature>
<dbReference type="InterPro" id="IPR003594">
    <property type="entry name" value="HATPase_dom"/>
</dbReference>
<keyword evidence="7 17" id="KW-0812">Transmembrane</keyword>
<dbReference type="Gene3D" id="1.10.287.130">
    <property type="match status" value="1"/>
</dbReference>
<dbReference type="FunFam" id="3.30.565.10:FF:000010">
    <property type="entry name" value="Sensor histidine kinase RcsC"/>
    <property type="match status" value="1"/>
</dbReference>
<feature type="modified residue" description="4-aspartylphosphate" evidence="16">
    <location>
        <position position="968"/>
    </location>
</feature>
<dbReference type="InterPro" id="IPR036641">
    <property type="entry name" value="HPT_dom_sf"/>
</dbReference>
<evidence type="ECO:0000259" key="22">
    <source>
        <dbReference type="PROSITE" id="PS50924"/>
    </source>
</evidence>
<feature type="transmembrane region" description="Helical" evidence="17">
    <location>
        <begin position="176"/>
        <end position="199"/>
    </location>
</feature>
<keyword evidence="24" id="KW-1185">Reference proteome</keyword>
<dbReference type="PROSITE" id="PS50924">
    <property type="entry name" value="MHYT"/>
    <property type="match status" value="1"/>
</dbReference>
<comment type="caution">
    <text evidence="17">Lacks conserved residue(s) required for the propagation of feature annotation.</text>
</comment>
<dbReference type="EMBL" id="CP000934">
    <property type="protein sequence ID" value="ACE84360.1"/>
    <property type="molecule type" value="Genomic_DNA"/>
</dbReference>
<evidence type="ECO:0000313" key="23">
    <source>
        <dbReference type="EMBL" id="ACE84360.1"/>
    </source>
</evidence>
<evidence type="ECO:0000256" key="13">
    <source>
        <dbReference type="ARBA" id="ARBA00023136"/>
    </source>
</evidence>
<dbReference type="FunFam" id="3.30.450.20:FF:000060">
    <property type="entry name" value="Sensor protein FixL"/>
    <property type="match status" value="1"/>
</dbReference>
<evidence type="ECO:0000256" key="16">
    <source>
        <dbReference type="PROSITE-ProRule" id="PRU00169"/>
    </source>
</evidence>
<dbReference type="Pfam" id="PF08447">
    <property type="entry name" value="PAS_3"/>
    <property type="match status" value="1"/>
</dbReference>
<dbReference type="Gene3D" id="1.20.120.160">
    <property type="entry name" value="HPT domain"/>
    <property type="match status" value="1"/>
</dbReference>
<accession>B3PGP7</accession>
<dbReference type="EC" id="2.7.13.3" evidence="3"/>
<feature type="domain" description="PAS" evidence="20">
    <location>
        <begin position="287"/>
        <end position="357"/>
    </location>
</feature>
<evidence type="ECO:0000256" key="7">
    <source>
        <dbReference type="ARBA" id="ARBA00022692"/>
    </source>
</evidence>
<dbReference type="Pfam" id="PF00512">
    <property type="entry name" value="HisKA"/>
    <property type="match status" value="1"/>
</dbReference>
<dbReference type="SMART" id="SM00091">
    <property type="entry name" value="PAS"/>
    <property type="match status" value="3"/>
</dbReference>
<dbReference type="Pfam" id="PF13426">
    <property type="entry name" value="PAS_9"/>
    <property type="match status" value="1"/>
</dbReference>
<name>B3PGP7_CELJU</name>
<dbReference type="eggNOG" id="COG3290">
    <property type="taxonomic scope" value="Bacteria"/>
</dbReference>
<dbReference type="AlphaFoldDB" id="B3PGP7"/>
<dbReference type="InterPro" id="IPR013655">
    <property type="entry name" value="PAS_fold_3"/>
</dbReference>
<dbReference type="CDD" id="cd00130">
    <property type="entry name" value="PAS"/>
    <property type="match status" value="3"/>
</dbReference>
<dbReference type="GO" id="GO:0005524">
    <property type="term" value="F:ATP binding"/>
    <property type="evidence" value="ECO:0007669"/>
    <property type="project" value="UniProtKB-KW"/>
</dbReference>
<dbReference type="Proteomes" id="UP000001036">
    <property type="component" value="Chromosome"/>
</dbReference>
<evidence type="ECO:0000256" key="17">
    <source>
        <dbReference type="PROSITE-ProRule" id="PRU00244"/>
    </source>
</evidence>
<dbReference type="Gene3D" id="3.30.450.20">
    <property type="entry name" value="PAS domain"/>
    <property type="match status" value="3"/>
</dbReference>